<evidence type="ECO:0000313" key="1">
    <source>
        <dbReference type="EMBL" id="TQM62671.1"/>
    </source>
</evidence>
<dbReference type="EMBL" id="VFPM01000002">
    <property type="protein sequence ID" value="TQM62671.1"/>
    <property type="molecule type" value="Genomic_DNA"/>
</dbReference>
<dbReference type="InterPro" id="IPR006748">
    <property type="entry name" value="NH2Glyco/OHUrea_AB-resist_kin"/>
</dbReference>
<dbReference type="InterPro" id="IPR011009">
    <property type="entry name" value="Kinase-like_dom_sf"/>
</dbReference>
<reference evidence="1 2" key="1">
    <citation type="submission" date="2019-06" db="EMBL/GenBank/DDBJ databases">
        <title>Genome sequencing of plant associated microbes to promote plant fitness in Sorghum bicolor and Oryza sativa.</title>
        <authorList>
            <person name="Coleman-Derr D."/>
        </authorList>
    </citation>
    <scope>NUCLEOTIDE SEQUENCE [LARGE SCALE GENOMIC DNA]</scope>
    <source>
        <strain evidence="1 2">KV-663</strain>
    </source>
</reference>
<dbReference type="GO" id="GO:0019748">
    <property type="term" value="P:secondary metabolic process"/>
    <property type="evidence" value="ECO:0007669"/>
    <property type="project" value="InterPro"/>
</dbReference>
<sequence>MSSWPGQAAGGAAGHGGGRGAARYDLVPALFAHHVAGYAPEGWISGQDWLDDLPGLLGSLLDEWELEPIGQPLHGVCAVVVPVRLLGAGRETVGVSGEGVLKVSWPHREAAAEPLALQTWNGHGAVRLVRADPARFAMLLERLHTRDLARVDIDEACGVIGDLLTTLRRPAHPRIPRLTAYAERQAVELRAAPPVLPRRYLDQAAALAGELVTRAPSEDRLLHTDLHYTNVLGAYRSPWLAIDPKPMGGDVAFEVAPALWNRADELGTGSEVRWSLRRRLEIICERAGIDEGRARAWTIVREADNAVDAASGAGTGGASRAAHDRVSLAVTIIKAMND</sequence>
<dbReference type="OrthoDB" id="3638028at2"/>
<gene>
    <name evidence="1" type="ORF">FBY41_2709</name>
</gene>
<dbReference type="RefSeq" id="WP_141844722.1">
    <property type="nucleotide sequence ID" value="NZ_VFPM01000002.1"/>
</dbReference>
<dbReference type="GO" id="GO:0016773">
    <property type="term" value="F:phosphotransferase activity, alcohol group as acceptor"/>
    <property type="evidence" value="ECO:0007669"/>
    <property type="project" value="InterPro"/>
</dbReference>
<name>A0A543HWB5_9MICO</name>
<keyword evidence="1" id="KW-0418">Kinase</keyword>
<keyword evidence="1" id="KW-0808">Transferase</keyword>
<proteinExistence type="predicted"/>
<dbReference type="SUPFAM" id="SSF56112">
    <property type="entry name" value="Protein kinase-like (PK-like)"/>
    <property type="match status" value="1"/>
</dbReference>
<dbReference type="GO" id="GO:0016301">
    <property type="term" value="F:kinase activity"/>
    <property type="evidence" value="ECO:0007669"/>
    <property type="project" value="UniProtKB-KW"/>
</dbReference>
<dbReference type="Proteomes" id="UP000316747">
    <property type="component" value="Unassembled WGS sequence"/>
</dbReference>
<protein>
    <submittedName>
        <fullName evidence="1">Streptomycin 6-kinase</fullName>
    </submittedName>
</protein>
<dbReference type="AlphaFoldDB" id="A0A543HWB5"/>
<keyword evidence="2" id="KW-1185">Reference proteome</keyword>
<comment type="caution">
    <text evidence="1">The sequence shown here is derived from an EMBL/GenBank/DDBJ whole genome shotgun (WGS) entry which is preliminary data.</text>
</comment>
<accession>A0A543HWB5</accession>
<organism evidence="1 2">
    <name type="scientific">Humibacillus xanthopallidus</name>
    <dbReference type="NCBI Taxonomy" id="412689"/>
    <lineage>
        <taxon>Bacteria</taxon>
        <taxon>Bacillati</taxon>
        <taxon>Actinomycetota</taxon>
        <taxon>Actinomycetes</taxon>
        <taxon>Micrococcales</taxon>
        <taxon>Intrasporangiaceae</taxon>
        <taxon>Humibacillus</taxon>
    </lineage>
</organism>
<dbReference type="Pfam" id="PF04655">
    <property type="entry name" value="APH_6_hur"/>
    <property type="match status" value="1"/>
</dbReference>
<evidence type="ECO:0000313" key="2">
    <source>
        <dbReference type="Proteomes" id="UP000316747"/>
    </source>
</evidence>